<proteinExistence type="predicted"/>
<dbReference type="Proteomes" id="UP001732700">
    <property type="component" value="Chromosome 6A"/>
</dbReference>
<organism evidence="1 2">
    <name type="scientific">Avena sativa</name>
    <name type="common">Oat</name>
    <dbReference type="NCBI Taxonomy" id="4498"/>
    <lineage>
        <taxon>Eukaryota</taxon>
        <taxon>Viridiplantae</taxon>
        <taxon>Streptophyta</taxon>
        <taxon>Embryophyta</taxon>
        <taxon>Tracheophyta</taxon>
        <taxon>Spermatophyta</taxon>
        <taxon>Magnoliopsida</taxon>
        <taxon>Liliopsida</taxon>
        <taxon>Poales</taxon>
        <taxon>Poaceae</taxon>
        <taxon>BOP clade</taxon>
        <taxon>Pooideae</taxon>
        <taxon>Poodae</taxon>
        <taxon>Poeae</taxon>
        <taxon>Poeae Chloroplast Group 1 (Aveneae type)</taxon>
        <taxon>Aveninae</taxon>
        <taxon>Avena</taxon>
    </lineage>
</organism>
<dbReference type="EnsemblPlants" id="AVESA.00010b.r2.6AG1074160.1">
    <property type="protein sequence ID" value="AVESA.00010b.r2.6AG1074160.1.CDS"/>
    <property type="gene ID" value="AVESA.00010b.r2.6AG1074160"/>
</dbReference>
<reference evidence="1" key="1">
    <citation type="submission" date="2021-05" db="EMBL/GenBank/DDBJ databases">
        <authorList>
            <person name="Scholz U."/>
            <person name="Mascher M."/>
            <person name="Fiebig A."/>
        </authorList>
    </citation>
    <scope>NUCLEOTIDE SEQUENCE [LARGE SCALE GENOMIC DNA]</scope>
</reference>
<protein>
    <submittedName>
        <fullName evidence="1">Uncharacterized protein</fullName>
    </submittedName>
</protein>
<reference evidence="1" key="2">
    <citation type="submission" date="2025-09" db="UniProtKB">
        <authorList>
            <consortium name="EnsemblPlants"/>
        </authorList>
    </citation>
    <scope>IDENTIFICATION</scope>
</reference>
<evidence type="ECO:0000313" key="1">
    <source>
        <dbReference type="EnsemblPlants" id="AVESA.00010b.r2.6AG1074160.1.CDS"/>
    </source>
</evidence>
<sequence length="408" mass="45277">MGTPRSHKRPRQSEPTTLMSLGDDMLAEILRRLPSLPSLARAAFACPRLRNVAFSSVSNRIISPAPLLGYFISVVDGDIPSFHRALLRANSDVAAIVRCGDFHLAGLEDYEWRLMDCRHGLLLLTSDRSMAVFDPVSSSRLHIPYCMNMGNAGGKSSFHCFLPACGDATSFRVLCLQSTGGGRVRPHVYNSCTGEWFSHSLASKGFRPPRRGDQHMFQHYMPMLAGERIYWRTTNAEMFTSLDVGSMEFSHVPIPDKLGRYSSYALGDTDDGTTCIVDVSTRTSYRLYIRVWFLVGSSWGQEWRVDASHLLADDCISVAKVCNVTAGIVLLSTGYKHKALRYIAFSLKDALREGITKLADFFTSSGWVQPYFMAWPRPRLKAAGSTENASICESEQETAAGSNSKKQV</sequence>
<name>A0ACD5YVI0_AVESA</name>
<accession>A0ACD5YVI0</accession>
<evidence type="ECO:0000313" key="2">
    <source>
        <dbReference type="Proteomes" id="UP001732700"/>
    </source>
</evidence>
<keyword evidence="2" id="KW-1185">Reference proteome</keyword>